<keyword evidence="2" id="KW-1185">Reference proteome</keyword>
<dbReference type="OrthoDB" id="3253976at2759"/>
<protein>
    <submittedName>
        <fullName evidence="1">Uncharacterized protein</fullName>
    </submittedName>
</protein>
<proteinExistence type="predicted"/>
<evidence type="ECO:0000313" key="2">
    <source>
        <dbReference type="Proteomes" id="UP000054549"/>
    </source>
</evidence>
<dbReference type="HOGENOM" id="CLU_078038_0_1_1"/>
<organism evidence="1 2">
    <name type="scientific">Amanita muscaria (strain Koide BX008)</name>
    <dbReference type="NCBI Taxonomy" id="946122"/>
    <lineage>
        <taxon>Eukaryota</taxon>
        <taxon>Fungi</taxon>
        <taxon>Dikarya</taxon>
        <taxon>Basidiomycota</taxon>
        <taxon>Agaricomycotina</taxon>
        <taxon>Agaricomycetes</taxon>
        <taxon>Agaricomycetidae</taxon>
        <taxon>Agaricales</taxon>
        <taxon>Pluteineae</taxon>
        <taxon>Amanitaceae</taxon>
        <taxon>Amanita</taxon>
    </lineage>
</organism>
<dbReference type="STRING" id="946122.A0A0C2WCU8"/>
<gene>
    <name evidence="1" type="ORF">M378DRAFT_275214</name>
</gene>
<evidence type="ECO:0000313" key="1">
    <source>
        <dbReference type="EMBL" id="KIL59137.1"/>
    </source>
</evidence>
<dbReference type="EMBL" id="KN818321">
    <property type="protein sequence ID" value="KIL59137.1"/>
    <property type="molecule type" value="Genomic_DNA"/>
</dbReference>
<name>A0A0C2WCU8_AMAMK</name>
<accession>A0A0C2WCU8</accession>
<dbReference type="Proteomes" id="UP000054549">
    <property type="component" value="Unassembled WGS sequence"/>
</dbReference>
<sequence>MANLLRTAKSGTDWNQVELHAYNIIVELQDAATFFGVDPLPQPAVAGELLNNVAADDMVDDANYKLLRYMDLAMNPVPAEEFAVDDFAVHLLTLLGYVPRTRMARTRADIPLTICGQECHAKTDVCIVDSDDILLLVQEDKRHKEPKDPEPQLIAAAIAAFQTNNHR</sequence>
<reference evidence="1 2" key="1">
    <citation type="submission" date="2014-04" db="EMBL/GenBank/DDBJ databases">
        <title>Evolutionary Origins and Diversification of the Mycorrhizal Mutualists.</title>
        <authorList>
            <consortium name="DOE Joint Genome Institute"/>
            <consortium name="Mycorrhizal Genomics Consortium"/>
            <person name="Kohler A."/>
            <person name="Kuo A."/>
            <person name="Nagy L.G."/>
            <person name="Floudas D."/>
            <person name="Copeland A."/>
            <person name="Barry K.W."/>
            <person name="Cichocki N."/>
            <person name="Veneault-Fourrey C."/>
            <person name="LaButti K."/>
            <person name="Lindquist E.A."/>
            <person name="Lipzen A."/>
            <person name="Lundell T."/>
            <person name="Morin E."/>
            <person name="Murat C."/>
            <person name="Riley R."/>
            <person name="Ohm R."/>
            <person name="Sun H."/>
            <person name="Tunlid A."/>
            <person name="Henrissat B."/>
            <person name="Grigoriev I.V."/>
            <person name="Hibbett D.S."/>
            <person name="Martin F."/>
        </authorList>
    </citation>
    <scope>NUCLEOTIDE SEQUENCE [LARGE SCALE GENOMIC DNA]</scope>
    <source>
        <strain evidence="1 2">Koide BX008</strain>
    </source>
</reference>
<dbReference type="AlphaFoldDB" id="A0A0C2WCU8"/>
<dbReference type="InParanoid" id="A0A0C2WCU8"/>